<dbReference type="AlphaFoldDB" id="A0A4S2BEB6"/>
<gene>
    <name evidence="2" type="ORF">N5C32_20255</name>
    <name evidence="1" type="ORF">N7335_17020</name>
</gene>
<dbReference type="RefSeq" id="WP_014595690.1">
    <property type="nucleotide sequence ID" value="NZ_JAMOHN010000027.1"/>
</dbReference>
<sequence>MRTPDLWTFALACYASPGVETACLELQNQGADVCLLLCGAWLQARGVACSQARLQALTALAAPWRGDVIEPLRGLRQAWRSQAEQDLALHSLREALKALELQAERELLERLQKISQDWPSNGAADAWLETLVPVAHNRAALEVLRSAALQTQLELAAD</sequence>
<evidence type="ECO:0000313" key="2">
    <source>
        <dbReference type="EMBL" id="MDH1238367.1"/>
    </source>
</evidence>
<organism evidence="1 3">
    <name type="scientific">Stutzerimonas stutzeri</name>
    <name type="common">Pseudomonas stutzeri</name>
    <dbReference type="NCBI Taxonomy" id="316"/>
    <lineage>
        <taxon>Bacteria</taxon>
        <taxon>Pseudomonadati</taxon>
        <taxon>Pseudomonadota</taxon>
        <taxon>Gammaproteobacteria</taxon>
        <taxon>Pseudomonadales</taxon>
        <taxon>Pseudomonadaceae</taxon>
        <taxon>Stutzerimonas</taxon>
    </lineage>
</organism>
<protein>
    <submittedName>
        <fullName evidence="1">TIGR02444 family protein</fullName>
    </submittedName>
</protein>
<reference evidence="1" key="1">
    <citation type="submission" date="2022-09" db="EMBL/GenBank/DDBJ databases">
        <title>Intensive care unit water sources are persistently colonized with multi-drug resistant bacteria and are the site of extensive horizontal gene transfer of antibiotic resistance genes.</title>
        <authorList>
            <person name="Diorio-Toth L."/>
        </authorList>
    </citation>
    <scope>NUCLEOTIDE SEQUENCE</scope>
    <source>
        <strain evidence="2">GD03947</strain>
        <strain evidence="1">GD04147</strain>
    </source>
</reference>
<comment type="caution">
    <text evidence="1">The sequence shown here is derived from an EMBL/GenBank/DDBJ whole genome shotgun (WGS) entry which is preliminary data.</text>
</comment>
<dbReference type="EMBL" id="JAODZE010000023">
    <property type="protein sequence ID" value="MDH0148095.1"/>
    <property type="molecule type" value="Genomic_DNA"/>
</dbReference>
<dbReference type="Proteomes" id="UP001158500">
    <property type="component" value="Unassembled WGS sequence"/>
</dbReference>
<evidence type="ECO:0000313" key="3">
    <source>
        <dbReference type="Proteomes" id="UP001158076"/>
    </source>
</evidence>
<dbReference type="EMBL" id="JAOCAE010000019">
    <property type="protein sequence ID" value="MDH1238367.1"/>
    <property type="molecule type" value="Genomic_DNA"/>
</dbReference>
<accession>A0A4S2BEB6</accession>
<dbReference type="Proteomes" id="UP001158076">
    <property type="component" value="Unassembled WGS sequence"/>
</dbReference>
<dbReference type="NCBIfam" id="TIGR02444">
    <property type="entry name" value="TIGR02444 family protein"/>
    <property type="match status" value="1"/>
</dbReference>
<evidence type="ECO:0000313" key="1">
    <source>
        <dbReference type="EMBL" id="MDH0148095.1"/>
    </source>
</evidence>
<name>A0A4S2BEB6_STUST</name>
<proteinExistence type="predicted"/>
<dbReference type="InterPro" id="IPR012659">
    <property type="entry name" value="CHP02444"/>
</dbReference>
<dbReference type="Pfam" id="PF09523">
    <property type="entry name" value="DUF2390"/>
    <property type="match status" value="1"/>
</dbReference>